<accession>X7EDZ0</accession>
<dbReference type="EMBL" id="JALZ01000029">
    <property type="protein sequence ID" value="ETX13343.1"/>
    <property type="molecule type" value="Genomic_DNA"/>
</dbReference>
<name>X7EDZ0_9RHOB</name>
<dbReference type="Proteomes" id="UP000022447">
    <property type="component" value="Unassembled WGS sequence"/>
</dbReference>
<sequence>MGTRVARLSFGRFDWLKEPWCWIRRHHEVCMPCAPSETYVGTYCLRCGAHWNHAEMTGVDQA</sequence>
<dbReference type="STRING" id="1449350.OCH239_10900"/>
<keyword evidence="2" id="KW-1185">Reference proteome</keyword>
<evidence type="ECO:0000313" key="2">
    <source>
        <dbReference type="Proteomes" id="UP000022447"/>
    </source>
</evidence>
<comment type="caution">
    <text evidence="1">The sequence shown here is derived from an EMBL/GenBank/DDBJ whole genome shotgun (WGS) entry which is preliminary data.</text>
</comment>
<dbReference type="AlphaFoldDB" id="X7EDZ0"/>
<dbReference type="RefSeq" id="WP_037265331.1">
    <property type="nucleotide sequence ID" value="NZ_JALZ01000029.1"/>
</dbReference>
<reference evidence="1 2" key="1">
    <citation type="submission" date="2014-01" db="EMBL/GenBank/DDBJ databases">
        <title>Roseivivax halodurans JCM 10272 Genome Sequencing.</title>
        <authorList>
            <person name="Lai Q."/>
            <person name="Li G."/>
            <person name="Shao Z."/>
        </authorList>
    </citation>
    <scope>NUCLEOTIDE SEQUENCE [LARGE SCALE GENOMIC DNA]</scope>
    <source>
        <strain evidence="1 2">JCM 10272</strain>
    </source>
</reference>
<gene>
    <name evidence="1" type="ORF">OCH239_10900</name>
</gene>
<proteinExistence type="predicted"/>
<protein>
    <submittedName>
        <fullName evidence="1">Uncharacterized protein</fullName>
    </submittedName>
</protein>
<organism evidence="1 2">
    <name type="scientific">Roseivivax halodurans JCM 10272</name>
    <dbReference type="NCBI Taxonomy" id="1449350"/>
    <lineage>
        <taxon>Bacteria</taxon>
        <taxon>Pseudomonadati</taxon>
        <taxon>Pseudomonadota</taxon>
        <taxon>Alphaproteobacteria</taxon>
        <taxon>Rhodobacterales</taxon>
        <taxon>Roseobacteraceae</taxon>
        <taxon>Roseivivax</taxon>
    </lineage>
</organism>
<evidence type="ECO:0000313" key="1">
    <source>
        <dbReference type="EMBL" id="ETX13343.1"/>
    </source>
</evidence>